<organism evidence="4 5">
    <name type="scientific">Fusarium oxysporum NRRL 32931</name>
    <dbReference type="NCBI Taxonomy" id="660029"/>
    <lineage>
        <taxon>Eukaryota</taxon>
        <taxon>Fungi</taxon>
        <taxon>Dikarya</taxon>
        <taxon>Ascomycota</taxon>
        <taxon>Pezizomycotina</taxon>
        <taxon>Sordariomycetes</taxon>
        <taxon>Hypocreomycetidae</taxon>
        <taxon>Hypocreales</taxon>
        <taxon>Nectriaceae</taxon>
        <taxon>Fusarium</taxon>
        <taxon>Fusarium oxysporum species complex</taxon>
    </lineage>
</organism>
<dbReference type="AlphaFoldDB" id="W9IF08"/>
<name>W9IF08_FUSOX</name>
<dbReference type="Gene3D" id="3.40.309.10">
    <property type="entry name" value="Aldehyde Dehydrogenase, Chain A, domain 2"/>
    <property type="match status" value="1"/>
</dbReference>
<accession>W9IF08</accession>
<comment type="similarity">
    <text evidence="1">Belongs to the aldehyde dehydrogenase family.</text>
</comment>
<dbReference type="HOGENOM" id="CLU_2671113_0_0_1"/>
<evidence type="ECO:0000256" key="2">
    <source>
        <dbReference type="ARBA" id="ARBA00023027"/>
    </source>
</evidence>
<gene>
    <name evidence="4" type="ORF">FOYG_06672</name>
</gene>
<evidence type="ECO:0000313" key="5">
    <source>
        <dbReference type="Proteomes" id="UP000030753"/>
    </source>
</evidence>
<dbReference type="GO" id="GO:0004029">
    <property type="term" value="F:aldehyde dehydrogenase (NAD+) activity"/>
    <property type="evidence" value="ECO:0007669"/>
    <property type="project" value="TreeGrafter"/>
</dbReference>
<dbReference type="InterPro" id="IPR016161">
    <property type="entry name" value="Ald_DH/histidinol_DH"/>
</dbReference>
<feature type="domain" description="Aldehyde dehydrogenase" evidence="3">
    <location>
        <begin position="35"/>
        <end position="73"/>
    </location>
</feature>
<evidence type="ECO:0000313" key="4">
    <source>
        <dbReference type="EMBL" id="EWY93488.1"/>
    </source>
</evidence>
<dbReference type="PANTHER" id="PTHR43720:SF2">
    <property type="entry name" value="2-AMINOMUCONIC SEMIALDEHYDE DEHYDROGENASE"/>
    <property type="match status" value="1"/>
</dbReference>
<dbReference type="InterPro" id="IPR016163">
    <property type="entry name" value="Ald_DH_C"/>
</dbReference>
<dbReference type="Pfam" id="PF00171">
    <property type="entry name" value="Aldedh"/>
    <property type="match status" value="1"/>
</dbReference>
<proteinExistence type="inferred from homology"/>
<dbReference type="PANTHER" id="PTHR43720">
    <property type="entry name" value="2-AMINOMUCONIC SEMIALDEHYDE DEHYDROGENASE"/>
    <property type="match status" value="1"/>
</dbReference>
<dbReference type="Proteomes" id="UP000030753">
    <property type="component" value="Unassembled WGS sequence"/>
</dbReference>
<evidence type="ECO:0000256" key="1">
    <source>
        <dbReference type="ARBA" id="ARBA00009986"/>
    </source>
</evidence>
<reference evidence="4 5" key="1">
    <citation type="submission" date="2011-06" db="EMBL/GenBank/DDBJ databases">
        <title>The Genome Sequence of Fusarium oxysporum FOSC 3-a.</title>
        <authorList>
            <consortium name="The Broad Institute Genome Sequencing Platform"/>
            <person name="Ma L.-J."/>
            <person name="Gale L.R."/>
            <person name="Schwartz D.C."/>
            <person name="Zhou S."/>
            <person name="Corby-Kistler H."/>
            <person name="Young S.K."/>
            <person name="Zeng Q."/>
            <person name="Gargeya S."/>
            <person name="Fitzgerald M."/>
            <person name="Haas B."/>
            <person name="Abouelleil A."/>
            <person name="Alvarado L."/>
            <person name="Arachchi H.M."/>
            <person name="Berlin A."/>
            <person name="Brown A."/>
            <person name="Chapman S.B."/>
            <person name="Chen Z."/>
            <person name="Dunbar C."/>
            <person name="Freedman E."/>
            <person name="Gearin G."/>
            <person name="Gellesch M."/>
            <person name="Goldberg J."/>
            <person name="Griggs A."/>
            <person name="Gujja S."/>
            <person name="Heiman D."/>
            <person name="Howarth C."/>
            <person name="Larson L."/>
            <person name="Lui A."/>
            <person name="MacDonald P.J.P."/>
            <person name="Mehta T."/>
            <person name="Montmayeur A."/>
            <person name="Murphy C."/>
            <person name="Neiman D."/>
            <person name="Pearson M."/>
            <person name="Priest M."/>
            <person name="Roberts A."/>
            <person name="Saif S."/>
            <person name="Shea T."/>
            <person name="Shenoy N."/>
            <person name="Sisk P."/>
            <person name="Stolte C."/>
            <person name="Sykes S."/>
            <person name="Wortman J."/>
            <person name="Nusbaum C."/>
            <person name="Birren B."/>
        </authorList>
    </citation>
    <scope>NUCLEOTIDE SEQUENCE [LARGE SCALE GENOMIC DNA]</scope>
    <source>
        <strain evidence="5">FOSC 3-a</strain>
    </source>
</reference>
<keyword evidence="2" id="KW-0520">NAD</keyword>
<protein>
    <submittedName>
        <fullName evidence="4">Aldehyde dehydrogenase (NAD+)</fullName>
    </submittedName>
</protein>
<dbReference type="EMBL" id="JH717842">
    <property type="protein sequence ID" value="EWY93488.1"/>
    <property type="molecule type" value="Genomic_DNA"/>
</dbReference>
<dbReference type="InterPro" id="IPR015590">
    <property type="entry name" value="Aldehyde_DH_dom"/>
</dbReference>
<dbReference type="SUPFAM" id="SSF53720">
    <property type="entry name" value="ALDH-like"/>
    <property type="match status" value="1"/>
</dbReference>
<dbReference type="GO" id="GO:0006598">
    <property type="term" value="P:polyamine catabolic process"/>
    <property type="evidence" value="ECO:0007669"/>
    <property type="project" value="TreeGrafter"/>
</dbReference>
<sequence>MRHSHQVQKKCQITTITKTTGGGFFEIRTEPSSGNDSIYGLGSALFTENIRKAHNVARRIEAGMVWVNSSNDSDF</sequence>
<evidence type="ECO:0000259" key="3">
    <source>
        <dbReference type="Pfam" id="PF00171"/>
    </source>
</evidence>